<evidence type="ECO:0000256" key="1">
    <source>
        <dbReference type="SAM" id="Coils"/>
    </source>
</evidence>
<comment type="caution">
    <text evidence="2">The sequence shown here is derived from an EMBL/GenBank/DDBJ whole genome shotgun (WGS) entry which is preliminary data.</text>
</comment>
<reference evidence="2 3" key="1">
    <citation type="submission" date="2017-06" db="EMBL/GenBank/DDBJ databases">
        <title>Investigating the central metabolism of Clostridium thermosuccinogenes.</title>
        <authorList>
            <person name="Koendjbiharie J.G."/>
            <person name="van Kranenburg R."/>
        </authorList>
    </citation>
    <scope>NUCLEOTIDE SEQUENCE [LARGE SCALE GENOMIC DNA]</scope>
    <source>
        <strain evidence="2 3">DSM 5806</strain>
    </source>
</reference>
<keyword evidence="3" id="KW-1185">Reference proteome</keyword>
<dbReference type="EMBL" id="NIOJ01000003">
    <property type="protein sequence ID" value="PNU01245.1"/>
    <property type="molecule type" value="Genomic_DNA"/>
</dbReference>
<name>A0A2K2FLH1_9CLOT</name>
<feature type="coiled-coil region" evidence="1">
    <location>
        <begin position="141"/>
        <end position="221"/>
    </location>
</feature>
<gene>
    <name evidence="2" type="ORF">CDQ84_02350</name>
</gene>
<organism evidence="2 3">
    <name type="scientific">Clostridium thermosuccinogenes</name>
    <dbReference type="NCBI Taxonomy" id="84032"/>
    <lineage>
        <taxon>Bacteria</taxon>
        <taxon>Bacillati</taxon>
        <taxon>Bacillota</taxon>
        <taxon>Clostridia</taxon>
        <taxon>Eubacteriales</taxon>
        <taxon>Clostridiaceae</taxon>
        <taxon>Clostridium</taxon>
    </lineage>
</organism>
<dbReference type="AlphaFoldDB" id="A0A2K2FLH1"/>
<keyword evidence="1" id="KW-0175">Coiled coil</keyword>
<sequence>MAVLQKPRTILIFALSFAIVIASLFPLKISGEVQPIEEVQEKLESISDKEKAVLADLFILLQKIEEMEREAERVNGEIGVLQDEIRDVEKLIAKQQEKYDKQLDTLRQVLVSYQRSGPASYLETLLSSKDLSSFLKNLNILKDLTKNVGELLDSVEELERELTVEKEKLSEKVRLLEDKKAELQLKLDESIRLRGEQEAYLDSLEEEREYYEEQLGNLQQMWDEIKALFSDIVQEFSRIMIEGEFPLKDLNLEIGLFTVQGTVYEDVLNEVLKGNKTLSGVEFHFFKDRVDIEVPEKHLVLKGVFSVEDKSVLKFEVSEGSFYDMPLEPESINELFRNGYLLIDFKELIGDYIDITLESIEMEEGSLRFQFKPDFLWLRRSGG</sequence>
<dbReference type="Proteomes" id="UP000236151">
    <property type="component" value="Unassembled WGS sequence"/>
</dbReference>
<feature type="coiled-coil region" evidence="1">
    <location>
        <begin position="36"/>
        <end position="105"/>
    </location>
</feature>
<proteinExistence type="predicted"/>
<accession>A0A2K2FLH1</accession>
<evidence type="ECO:0000313" key="3">
    <source>
        <dbReference type="Proteomes" id="UP000236151"/>
    </source>
</evidence>
<dbReference type="KEGG" id="cthd:CDO33_11270"/>
<evidence type="ECO:0000313" key="2">
    <source>
        <dbReference type="EMBL" id="PNU01245.1"/>
    </source>
</evidence>
<dbReference type="OrthoDB" id="1706424at2"/>
<protein>
    <recommendedName>
        <fullName evidence="4">N-terminal domain of peptidoglycan hydrolase CwlO-containing protein</fullName>
    </recommendedName>
</protein>
<evidence type="ECO:0008006" key="4">
    <source>
        <dbReference type="Google" id="ProtNLM"/>
    </source>
</evidence>
<dbReference type="RefSeq" id="WP_103080101.1">
    <property type="nucleotide sequence ID" value="NZ_CP021850.1"/>
</dbReference>
<dbReference type="Gene3D" id="6.10.250.3150">
    <property type="match status" value="1"/>
</dbReference>
<dbReference type="SUPFAM" id="SSF57997">
    <property type="entry name" value="Tropomyosin"/>
    <property type="match status" value="1"/>
</dbReference>